<evidence type="ECO:0000313" key="2">
    <source>
        <dbReference type="Proteomes" id="UP001165960"/>
    </source>
</evidence>
<organism evidence="1 2">
    <name type="scientific">Entomophthora muscae</name>
    <dbReference type="NCBI Taxonomy" id="34485"/>
    <lineage>
        <taxon>Eukaryota</taxon>
        <taxon>Fungi</taxon>
        <taxon>Fungi incertae sedis</taxon>
        <taxon>Zoopagomycota</taxon>
        <taxon>Entomophthoromycotina</taxon>
        <taxon>Entomophthoromycetes</taxon>
        <taxon>Entomophthorales</taxon>
        <taxon>Entomophthoraceae</taxon>
        <taxon>Entomophthora</taxon>
    </lineage>
</organism>
<evidence type="ECO:0000313" key="1">
    <source>
        <dbReference type="EMBL" id="KAJ9063815.1"/>
    </source>
</evidence>
<name>A0ACC2SNG1_9FUNG</name>
<reference evidence="1" key="1">
    <citation type="submission" date="2022-04" db="EMBL/GenBank/DDBJ databases">
        <title>Genome of the entomopathogenic fungus Entomophthora muscae.</title>
        <authorList>
            <person name="Elya C."/>
            <person name="Lovett B.R."/>
            <person name="Lee E."/>
            <person name="Macias A.M."/>
            <person name="Hajek A.E."/>
            <person name="De Bivort B.L."/>
            <person name="Kasson M.T."/>
            <person name="De Fine Licht H.H."/>
            <person name="Stajich J.E."/>
        </authorList>
    </citation>
    <scope>NUCLEOTIDE SEQUENCE</scope>
    <source>
        <strain evidence="1">Berkeley</strain>
    </source>
</reference>
<dbReference type="EMBL" id="QTSX02004632">
    <property type="protein sequence ID" value="KAJ9063815.1"/>
    <property type="molecule type" value="Genomic_DNA"/>
</dbReference>
<dbReference type="Proteomes" id="UP001165960">
    <property type="component" value="Unassembled WGS sequence"/>
</dbReference>
<proteinExistence type="predicted"/>
<accession>A0ACC2SNG1</accession>
<protein>
    <submittedName>
        <fullName evidence="1">Uncharacterized protein</fullName>
    </submittedName>
</protein>
<comment type="caution">
    <text evidence="1">The sequence shown here is derived from an EMBL/GenBank/DDBJ whole genome shotgun (WGS) entry which is preliminary data.</text>
</comment>
<sequence length="118" mass="13784">MQEPRSKPQKKQRNLKPVVPSYLQAAVYCRPARHYFCLQDTQHKHMSRMRPPSLGCLFLLGIILKSLASQEIPPLTPKEKYEELVWYRFGPQHCHMPHVETAHTPPVVHPHAPWYILA</sequence>
<keyword evidence="2" id="KW-1185">Reference proteome</keyword>
<gene>
    <name evidence="1" type="ORF">DSO57_1036887</name>
</gene>